<feature type="binding site" evidence="11">
    <location>
        <position position="291"/>
    </location>
    <ligand>
        <name>Mg(2+)</name>
        <dbReference type="ChEBI" id="CHEBI:18420"/>
    </ligand>
</feature>
<dbReference type="PANTHER" id="PTHR30040:SF2">
    <property type="entry name" value="FAD:PROTEIN FMN TRANSFERASE"/>
    <property type="match status" value="1"/>
</dbReference>
<evidence type="ECO:0000256" key="6">
    <source>
        <dbReference type="ARBA" id="ARBA00022827"/>
    </source>
</evidence>
<evidence type="ECO:0000256" key="11">
    <source>
        <dbReference type="PIRSR" id="PIRSR006268-2"/>
    </source>
</evidence>
<feature type="binding site" evidence="11">
    <location>
        <position position="168"/>
    </location>
    <ligand>
        <name>Mg(2+)</name>
        <dbReference type="ChEBI" id="CHEBI:18420"/>
    </ligand>
</feature>
<name>A0A0A2GTI8_9FLAO</name>
<feature type="binding site" evidence="11">
    <location>
        <position position="287"/>
    </location>
    <ligand>
        <name>Mg(2+)</name>
        <dbReference type="ChEBI" id="CHEBI:18420"/>
    </ligand>
</feature>
<proteinExistence type="inferred from homology"/>
<evidence type="ECO:0000256" key="4">
    <source>
        <dbReference type="ARBA" id="ARBA00022679"/>
    </source>
</evidence>
<dbReference type="EMBL" id="JSAQ01000001">
    <property type="protein sequence ID" value="KGO06557.1"/>
    <property type="molecule type" value="Genomic_DNA"/>
</dbReference>
<keyword evidence="12" id="KW-0449">Lipoprotein</keyword>
<dbReference type="OrthoDB" id="9778595at2"/>
<comment type="cofactor">
    <cofactor evidence="11">
        <name>Mg(2+)</name>
        <dbReference type="ChEBI" id="CHEBI:18420"/>
    </cofactor>
    <cofactor evidence="11">
        <name>Mn(2+)</name>
        <dbReference type="ChEBI" id="CHEBI:29035"/>
    </cofactor>
    <text evidence="11">Magnesium. Can also use manganese.</text>
</comment>
<dbReference type="InterPro" id="IPR003374">
    <property type="entry name" value="ApbE-like_sf"/>
</dbReference>
<evidence type="ECO:0000256" key="3">
    <source>
        <dbReference type="ARBA" id="ARBA00022630"/>
    </source>
</evidence>
<protein>
    <recommendedName>
        <fullName evidence="2 10">FAD:protein FMN transferase</fullName>
        <ecNumber evidence="1 10">2.7.1.180</ecNumber>
    </recommendedName>
    <alternativeName>
        <fullName evidence="8 10">Flavin transferase</fullName>
    </alternativeName>
</protein>
<comment type="similarity">
    <text evidence="10 12">Belongs to the ApbE family.</text>
</comment>
<evidence type="ECO:0000256" key="5">
    <source>
        <dbReference type="ARBA" id="ARBA00022723"/>
    </source>
</evidence>
<comment type="catalytic activity">
    <reaction evidence="9 10 12">
        <text>L-threonyl-[protein] + FAD = FMN-L-threonyl-[protein] + AMP + H(+)</text>
        <dbReference type="Rhea" id="RHEA:36847"/>
        <dbReference type="Rhea" id="RHEA-COMP:11060"/>
        <dbReference type="Rhea" id="RHEA-COMP:11061"/>
        <dbReference type="ChEBI" id="CHEBI:15378"/>
        <dbReference type="ChEBI" id="CHEBI:30013"/>
        <dbReference type="ChEBI" id="CHEBI:57692"/>
        <dbReference type="ChEBI" id="CHEBI:74257"/>
        <dbReference type="ChEBI" id="CHEBI:456215"/>
        <dbReference type="EC" id="2.7.1.180"/>
    </reaction>
</comment>
<evidence type="ECO:0000256" key="1">
    <source>
        <dbReference type="ARBA" id="ARBA00011955"/>
    </source>
</evidence>
<evidence type="ECO:0000256" key="7">
    <source>
        <dbReference type="ARBA" id="ARBA00022842"/>
    </source>
</evidence>
<keyword evidence="14" id="KW-1185">Reference proteome</keyword>
<keyword evidence="12" id="KW-0472">Membrane</keyword>
<dbReference type="RefSeq" id="WP_035325654.1">
    <property type="nucleotide sequence ID" value="NZ_CP015125.1"/>
</dbReference>
<dbReference type="KEGG" id="ddo:I597_0199"/>
<evidence type="ECO:0000313" key="14">
    <source>
        <dbReference type="Proteomes" id="UP000030140"/>
    </source>
</evidence>
<gene>
    <name evidence="13" type="ORF">NV36_06685</name>
</gene>
<keyword evidence="12" id="KW-1003">Cell membrane</keyword>
<dbReference type="InterPro" id="IPR024932">
    <property type="entry name" value="ApbE"/>
</dbReference>
<sequence length="332" mass="35807">MRILLSLLIAVGFLACKQPQTPDEITIAGNAFGTSYGVKYFGEVAEAPQIKKGTDSVVAAVNQSLSTYIPQSDISKINRGDTTVVVDAMFRDVFTLSRKLNKATSGYFDPTVGTLRNAYGFGDTEGLETLDAPTLDSLMQYVGWSKVQLQEDGTISKTASAIYFDFNAVAKGYGVDRVAAYMASKGFKNYLIDIGGEIVASGTNLNKAQRWTVGIENLDSKVTDRTATVLVNLTDKAMAGSGNYRKNRVDEATGKQYVHTINPLTGSAERSDVLSATIIANDCATADAWATSCMAMGLERSKEALKGQNIEAYLVYDGGVFMTPGFNQYIQK</sequence>
<organism evidence="13 14">
    <name type="scientific">Dokdonia donghaensis DSW-1</name>
    <dbReference type="NCBI Taxonomy" id="1300343"/>
    <lineage>
        <taxon>Bacteria</taxon>
        <taxon>Pseudomonadati</taxon>
        <taxon>Bacteroidota</taxon>
        <taxon>Flavobacteriia</taxon>
        <taxon>Flavobacteriales</taxon>
        <taxon>Flavobacteriaceae</taxon>
        <taxon>Dokdonia</taxon>
    </lineage>
</organism>
<keyword evidence="4 10" id="KW-0808">Transferase</keyword>
<dbReference type="AlphaFoldDB" id="A0A0A2GTI8"/>
<dbReference type="Proteomes" id="UP000030140">
    <property type="component" value="Unassembled WGS sequence"/>
</dbReference>
<comment type="function">
    <text evidence="12">Flavin transferase that catalyzes the transfer of the FMN moiety of FAD and its covalent binding to the hydroxyl group of a threonine residue in a target flavoprotein.</text>
</comment>
<comment type="subcellular location">
    <subcellularLocation>
        <location evidence="12">Cell inner membrane</location>
        <topology evidence="12">Lipid-anchor</topology>
        <orientation evidence="12">Periplasmic side</orientation>
    </subcellularLocation>
</comment>
<dbReference type="Pfam" id="PF02424">
    <property type="entry name" value="ApbE"/>
    <property type="match status" value="1"/>
</dbReference>
<dbReference type="SUPFAM" id="SSF143631">
    <property type="entry name" value="ApbE-like"/>
    <property type="match status" value="1"/>
</dbReference>
<dbReference type="Gene3D" id="3.10.520.10">
    <property type="entry name" value="ApbE-like domains"/>
    <property type="match status" value="1"/>
</dbReference>
<evidence type="ECO:0000256" key="12">
    <source>
        <dbReference type="RuleBase" id="RU363002"/>
    </source>
</evidence>
<evidence type="ECO:0000256" key="9">
    <source>
        <dbReference type="ARBA" id="ARBA00048540"/>
    </source>
</evidence>
<dbReference type="PATRIC" id="fig|1300343.5.peg.198"/>
<keyword evidence="6 10" id="KW-0274">FAD</keyword>
<keyword evidence="7 10" id="KW-0460">Magnesium</keyword>
<dbReference type="PANTHER" id="PTHR30040">
    <property type="entry name" value="THIAMINE BIOSYNTHESIS LIPOPROTEIN APBE"/>
    <property type="match status" value="1"/>
</dbReference>
<dbReference type="PROSITE" id="PS51257">
    <property type="entry name" value="PROKAR_LIPOPROTEIN"/>
    <property type="match status" value="1"/>
</dbReference>
<evidence type="ECO:0000256" key="10">
    <source>
        <dbReference type="PIRNR" id="PIRNR006268"/>
    </source>
</evidence>
<evidence type="ECO:0000256" key="2">
    <source>
        <dbReference type="ARBA" id="ARBA00016337"/>
    </source>
</evidence>
<keyword evidence="12" id="KW-0997">Cell inner membrane</keyword>
<keyword evidence="3 10" id="KW-0285">Flavoprotein</keyword>
<dbReference type="EC" id="2.7.1.180" evidence="1 10"/>
<dbReference type="PIRSF" id="PIRSF006268">
    <property type="entry name" value="ApbE"/>
    <property type="match status" value="1"/>
</dbReference>
<dbReference type="GO" id="GO:0046872">
    <property type="term" value="F:metal ion binding"/>
    <property type="evidence" value="ECO:0007669"/>
    <property type="project" value="UniProtKB-UniRule"/>
</dbReference>
<reference evidence="13 14" key="1">
    <citation type="submission" date="2014-10" db="EMBL/GenBank/DDBJ databases">
        <title>Draft genome sequence of the proteorhodopsin-containing marine bacterium Dokdonia donghaensis.</title>
        <authorList>
            <person name="Gomez-Consarnau L."/>
            <person name="Gonzalez J.M."/>
            <person name="Riedel T."/>
            <person name="Jaenicke S."/>
            <person name="Wagner-Doebler I."/>
            <person name="Fuhrman J.A."/>
        </authorList>
    </citation>
    <scope>NUCLEOTIDE SEQUENCE [LARGE SCALE GENOMIC DNA]</scope>
    <source>
        <strain evidence="13 14">DSW-1</strain>
    </source>
</reference>
<dbReference type="GO" id="GO:0016740">
    <property type="term" value="F:transferase activity"/>
    <property type="evidence" value="ECO:0007669"/>
    <property type="project" value="UniProtKB-UniRule"/>
</dbReference>
<evidence type="ECO:0000313" key="13">
    <source>
        <dbReference type="EMBL" id="KGO06557.1"/>
    </source>
</evidence>
<keyword evidence="5 10" id="KW-0479">Metal-binding</keyword>
<accession>A0A0A2GTI8</accession>
<comment type="caution">
    <text evidence="13">The sequence shown here is derived from an EMBL/GenBank/DDBJ whole genome shotgun (WGS) entry which is preliminary data.</text>
</comment>
<dbReference type="GO" id="GO:0005886">
    <property type="term" value="C:plasma membrane"/>
    <property type="evidence" value="ECO:0007669"/>
    <property type="project" value="UniProtKB-SubCell"/>
</dbReference>
<evidence type="ECO:0000256" key="8">
    <source>
        <dbReference type="ARBA" id="ARBA00031306"/>
    </source>
</evidence>